<dbReference type="PROSITE" id="PS51077">
    <property type="entry name" value="HTH_ICLR"/>
    <property type="match status" value="1"/>
</dbReference>
<evidence type="ECO:0000256" key="3">
    <source>
        <dbReference type="ARBA" id="ARBA00023163"/>
    </source>
</evidence>
<protein>
    <submittedName>
        <fullName evidence="7">Transcriptional repressor IclR</fullName>
    </submittedName>
</protein>
<dbReference type="SMART" id="SM00346">
    <property type="entry name" value="HTH_ICLR"/>
    <property type="match status" value="1"/>
</dbReference>
<evidence type="ECO:0000313" key="7">
    <source>
        <dbReference type="EMBL" id="KJL35496.1"/>
    </source>
</evidence>
<proteinExistence type="predicted"/>
<sequence length="253" mass="26332">MRTTGQGGPAAAEEKAEALDSGAGPRSVHRALELLTTVVESGPQPLTELARASGLPTSTTLRSLRALEHWGYVARTTDGGYVAGHRFARSRFDAEPASAEHLFERSGEVLQRLTDGSGESSYLTVRGPGRSCIYLREVQSDQPIRHVGFAGWAGRTVQMDGSAVGAVLDGETPDTGFVTLGAVSAPDATVVAAPVLDTEGAIVAAISIVGPSFRMGADRVQELGVLVHDAAQNLTRALRSDPSASSAADLDRG</sequence>
<dbReference type="InterPro" id="IPR050707">
    <property type="entry name" value="HTH_MetabolicPath_Reg"/>
</dbReference>
<accession>A0A0F0LVM9</accession>
<dbReference type="InterPro" id="IPR014757">
    <property type="entry name" value="Tscrpt_reg_IclR_C"/>
</dbReference>
<evidence type="ECO:0000259" key="6">
    <source>
        <dbReference type="PROSITE" id="PS51078"/>
    </source>
</evidence>
<evidence type="ECO:0000313" key="8">
    <source>
        <dbReference type="Proteomes" id="UP000033740"/>
    </source>
</evidence>
<evidence type="ECO:0000256" key="2">
    <source>
        <dbReference type="ARBA" id="ARBA00023125"/>
    </source>
</evidence>
<dbReference type="Gene3D" id="1.10.10.10">
    <property type="entry name" value="Winged helix-like DNA-binding domain superfamily/Winged helix DNA-binding domain"/>
    <property type="match status" value="1"/>
</dbReference>
<evidence type="ECO:0000256" key="1">
    <source>
        <dbReference type="ARBA" id="ARBA00023015"/>
    </source>
</evidence>
<dbReference type="Pfam" id="PF01614">
    <property type="entry name" value="IclR_C"/>
    <property type="match status" value="1"/>
</dbReference>
<dbReference type="SUPFAM" id="SSF46785">
    <property type="entry name" value="Winged helix' DNA-binding domain"/>
    <property type="match status" value="1"/>
</dbReference>
<keyword evidence="3" id="KW-0804">Transcription</keyword>
<dbReference type="SUPFAM" id="SSF55781">
    <property type="entry name" value="GAF domain-like"/>
    <property type="match status" value="1"/>
</dbReference>
<dbReference type="InterPro" id="IPR005471">
    <property type="entry name" value="Tscrpt_reg_IclR_N"/>
</dbReference>
<dbReference type="STRING" id="582680.RS86_00494"/>
<dbReference type="RefSeq" id="WP_045270628.1">
    <property type="nucleotide sequence ID" value="NZ_JYIX01000023.1"/>
</dbReference>
<dbReference type="GO" id="GO:0003677">
    <property type="term" value="F:DNA binding"/>
    <property type="evidence" value="ECO:0007669"/>
    <property type="project" value="UniProtKB-KW"/>
</dbReference>
<gene>
    <name evidence="7" type="ORF">RS86_00494</name>
</gene>
<dbReference type="Pfam" id="PF09339">
    <property type="entry name" value="HTH_IclR"/>
    <property type="match status" value="1"/>
</dbReference>
<name>A0A0F0LVM9_9MICO</name>
<dbReference type="AlphaFoldDB" id="A0A0F0LVM9"/>
<keyword evidence="8" id="KW-1185">Reference proteome</keyword>
<dbReference type="InterPro" id="IPR029016">
    <property type="entry name" value="GAF-like_dom_sf"/>
</dbReference>
<dbReference type="PROSITE" id="PS51078">
    <property type="entry name" value="ICLR_ED"/>
    <property type="match status" value="1"/>
</dbReference>
<keyword evidence="1" id="KW-0805">Transcription regulation</keyword>
<dbReference type="PANTHER" id="PTHR30136:SF24">
    <property type="entry name" value="HTH-TYPE TRANSCRIPTIONAL REPRESSOR ALLR"/>
    <property type="match status" value="1"/>
</dbReference>
<dbReference type="InterPro" id="IPR036388">
    <property type="entry name" value="WH-like_DNA-bd_sf"/>
</dbReference>
<reference evidence="7 8" key="1">
    <citation type="submission" date="2015-02" db="EMBL/GenBank/DDBJ databases">
        <title>Draft genome sequences of ten Microbacterium spp. with emphasis on heavy metal contaminated environments.</title>
        <authorList>
            <person name="Corretto E."/>
        </authorList>
    </citation>
    <scope>NUCLEOTIDE SEQUENCE [LARGE SCALE GENOMIC DNA]</scope>
    <source>
        <strain evidence="7 8">ARN176</strain>
    </source>
</reference>
<evidence type="ECO:0000259" key="5">
    <source>
        <dbReference type="PROSITE" id="PS51077"/>
    </source>
</evidence>
<dbReference type="GO" id="GO:0045892">
    <property type="term" value="P:negative regulation of DNA-templated transcription"/>
    <property type="evidence" value="ECO:0007669"/>
    <property type="project" value="TreeGrafter"/>
</dbReference>
<feature type="region of interest" description="Disordered" evidence="4">
    <location>
        <begin position="1"/>
        <end position="25"/>
    </location>
</feature>
<dbReference type="GO" id="GO:0003700">
    <property type="term" value="F:DNA-binding transcription factor activity"/>
    <property type="evidence" value="ECO:0007669"/>
    <property type="project" value="TreeGrafter"/>
</dbReference>
<comment type="caution">
    <text evidence="7">The sequence shown here is derived from an EMBL/GenBank/DDBJ whole genome shotgun (WGS) entry which is preliminary data.</text>
</comment>
<dbReference type="Proteomes" id="UP000033740">
    <property type="component" value="Unassembled WGS sequence"/>
</dbReference>
<keyword evidence="2" id="KW-0238">DNA-binding</keyword>
<dbReference type="Gene3D" id="3.30.450.40">
    <property type="match status" value="2"/>
</dbReference>
<dbReference type="InterPro" id="IPR036390">
    <property type="entry name" value="WH_DNA-bd_sf"/>
</dbReference>
<feature type="domain" description="HTH iclR-type" evidence="5">
    <location>
        <begin position="25"/>
        <end position="85"/>
    </location>
</feature>
<feature type="domain" description="IclR-ED" evidence="6">
    <location>
        <begin position="88"/>
        <end position="240"/>
    </location>
</feature>
<organism evidence="7 8">
    <name type="scientific">Microbacterium azadirachtae</name>
    <dbReference type="NCBI Taxonomy" id="582680"/>
    <lineage>
        <taxon>Bacteria</taxon>
        <taxon>Bacillati</taxon>
        <taxon>Actinomycetota</taxon>
        <taxon>Actinomycetes</taxon>
        <taxon>Micrococcales</taxon>
        <taxon>Microbacteriaceae</taxon>
        <taxon>Microbacterium</taxon>
    </lineage>
</organism>
<dbReference type="EMBL" id="JYIX01000023">
    <property type="protein sequence ID" value="KJL35496.1"/>
    <property type="molecule type" value="Genomic_DNA"/>
</dbReference>
<evidence type="ECO:0000256" key="4">
    <source>
        <dbReference type="SAM" id="MobiDB-lite"/>
    </source>
</evidence>
<dbReference type="PANTHER" id="PTHR30136">
    <property type="entry name" value="HELIX-TURN-HELIX TRANSCRIPTIONAL REGULATOR, ICLR FAMILY"/>
    <property type="match status" value="1"/>
</dbReference>
<dbReference type="PATRIC" id="fig|582680.6.peg.508"/>